<evidence type="ECO:0000256" key="1">
    <source>
        <dbReference type="ARBA" id="ARBA00004571"/>
    </source>
</evidence>
<dbReference type="Gene3D" id="2.60.40.1120">
    <property type="entry name" value="Carboxypeptidase-like, regulatory domain"/>
    <property type="match status" value="1"/>
</dbReference>
<sequence>MKFTFTNSTRPGGLFNACASTLRPSGKTLLFMKLTAILLLAACLQVSAEGYSQQISLNIKNESLEKVFTQIGKQSGHHFFFNQRLLRDARKISLDLKDVSLKEALDACFANQPFNYVIINQTVVVRKKDEPLPLPFTTIAPLIITVKGKVANTKGEPMIGVSVRLKNSTKGATTDANGEFSFTVPDGTEVVLELSMIGYKNITVTPATPGNVNVVLEEESTTLENFVVIGYGTTRRQDFTGSVASVKMEGSPIANMPNLNALEALKGNVGGLSIGAANRPGGQPSMMIRGENSISGDNNPLIVLDGVIYMGSISDINPNDIASFDVLKDATSAAAYGSRSANGVIAITTKKGRIGKPSISFNTSTGLQTWQNRPEMMKGEEWLSVVNARNKYTPGSTNWLRAGEIANRDAGKETNWLDEVTRTGIIQSYQAAVSGGTSNVNYYLSSTYDNNEGIVVGDDFERISVLAKLKTNITSWLEVGVDGSFSRRDYSGYEANIGEAQTMSPYGVMFRDDQGNLEKYPYTQSATNPLWGVQDGTRDNRDIRNNYRMNAHAVVKVPWLKGLSYRLNYMINLDKGQIGNFTYQDYYIAEGEGLARYSPATVQGFLARANGNFKNNSTYSYVVDNILNYKQQFGKHSVDATVVATRDYMKFRQDSMYASDFAANGNTVLGMNGLHKAAVQRVDQNIWERANIGYLGRIMYSYDDKYFFTGSIRRDGASVFGANNKWAHFGAAGVAWKISNEEFMKGIRPLNSLKLKFSWGQNGNQGIGPYGTLSTIQNGTSGGVRYEFSNTPGAVFYGLYQNALGNADLGWEATESWNAGFESAWLNERLFVDVDVYAGQTTEQIFTRNIPVMTGFKTIKTSMGQVDNKGIEVSVRSVNIKQRTWGWTSTATFWLNRNKLVKLYGEDRDGDGKEDDDIASSRFIGHPLGVIYGYEQIGIVQESDTAYTRLTGAAPGAPMYRDLDKEPGISAADRKVLGYTGDNFRLSLANNFNYKNFDLYVMLTGTFGGNGYFLKNNAAAYLTAGTGRFNDNMTSKPYWTPENRSNVYPSAYFAGDGRFLGLQSRGFVRLQDITLSYRVDQQFLSRIHVNSARVFLSGKNLATITNWFGGDPETGTPVRENTFPVPTTYSFGLNVSF</sequence>
<dbReference type="Pfam" id="PF07660">
    <property type="entry name" value="STN"/>
    <property type="match status" value="1"/>
</dbReference>
<dbReference type="NCBIfam" id="TIGR04056">
    <property type="entry name" value="OMP_RagA_SusC"/>
    <property type="match status" value="1"/>
</dbReference>
<evidence type="ECO:0000313" key="10">
    <source>
        <dbReference type="Proteomes" id="UP000246099"/>
    </source>
</evidence>
<keyword evidence="3 7" id="KW-1134">Transmembrane beta strand</keyword>
<accession>A0ABM6WDQ3</accession>
<evidence type="ECO:0000256" key="4">
    <source>
        <dbReference type="ARBA" id="ARBA00022692"/>
    </source>
</evidence>
<dbReference type="Proteomes" id="UP000246099">
    <property type="component" value="Chromosome"/>
</dbReference>
<dbReference type="EMBL" id="CP029600">
    <property type="protein sequence ID" value="AWO02067.1"/>
    <property type="molecule type" value="Genomic_DNA"/>
</dbReference>
<dbReference type="PROSITE" id="PS52016">
    <property type="entry name" value="TONB_DEPENDENT_REC_3"/>
    <property type="match status" value="1"/>
</dbReference>
<evidence type="ECO:0000259" key="8">
    <source>
        <dbReference type="SMART" id="SM00965"/>
    </source>
</evidence>
<reference evidence="9 10" key="1">
    <citation type="submission" date="2018-05" db="EMBL/GenBank/DDBJ databases">
        <title>Chitinophaga sp. nov., isolated from rhizosphere soil of Alhagi.</title>
        <authorList>
            <person name="Liu Y."/>
        </authorList>
    </citation>
    <scope>NUCLEOTIDE SEQUENCE [LARGE SCALE GENOMIC DNA]</scope>
    <source>
        <strain evidence="9 10">T22</strain>
    </source>
</reference>
<dbReference type="Pfam" id="PF07715">
    <property type="entry name" value="Plug"/>
    <property type="match status" value="1"/>
</dbReference>
<comment type="subcellular location">
    <subcellularLocation>
        <location evidence="1 7">Cell outer membrane</location>
        <topology evidence="1 7">Multi-pass membrane protein</topology>
    </subcellularLocation>
</comment>
<evidence type="ECO:0000256" key="7">
    <source>
        <dbReference type="PROSITE-ProRule" id="PRU01360"/>
    </source>
</evidence>
<protein>
    <submittedName>
        <fullName evidence="9">SusC/RagA family TonB-linked outer membrane protein</fullName>
    </submittedName>
</protein>
<dbReference type="InterPro" id="IPR036942">
    <property type="entry name" value="Beta-barrel_TonB_sf"/>
</dbReference>
<dbReference type="SMART" id="SM00965">
    <property type="entry name" value="STN"/>
    <property type="match status" value="1"/>
</dbReference>
<dbReference type="InterPro" id="IPR037066">
    <property type="entry name" value="Plug_dom_sf"/>
</dbReference>
<dbReference type="InterPro" id="IPR008969">
    <property type="entry name" value="CarboxyPept-like_regulatory"/>
</dbReference>
<dbReference type="NCBIfam" id="TIGR04057">
    <property type="entry name" value="SusC_RagA_signa"/>
    <property type="match status" value="1"/>
</dbReference>
<dbReference type="Gene3D" id="3.55.50.30">
    <property type="match status" value="1"/>
</dbReference>
<organism evidence="9 10">
    <name type="scientific">Chitinophaga alhagiae</name>
    <dbReference type="NCBI Taxonomy" id="2203219"/>
    <lineage>
        <taxon>Bacteria</taxon>
        <taxon>Pseudomonadati</taxon>
        <taxon>Bacteroidota</taxon>
        <taxon>Chitinophagia</taxon>
        <taxon>Chitinophagales</taxon>
        <taxon>Chitinophagaceae</taxon>
        <taxon>Chitinophaga</taxon>
    </lineage>
</organism>
<feature type="domain" description="Secretin/TonB short N-terminal" evidence="8">
    <location>
        <begin position="77"/>
        <end position="128"/>
    </location>
</feature>
<proteinExistence type="inferred from homology"/>
<keyword evidence="5 7" id="KW-0472">Membrane</keyword>
<evidence type="ECO:0000256" key="3">
    <source>
        <dbReference type="ARBA" id="ARBA00022452"/>
    </source>
</evidence>
<comment type="similarity">
    <text evidence="7">Belongs to the TonB-dependent receptor family.</text>
</comment>
<keyword evidence="10" id="KW-1185">Reference proteome</keyword>
<keyword evidence="4 7" id="KW-0812">Transmembrane</keyword>
<keyword evidence="2 7" id="KW-0813">Transport</keyword>
<gene>
    <name evidence="9" type="ORF">DLD77_10350</name>
</gene>
<dbReference type="Gene3D" id="2.40.170.20">
    <property type="entry name" value="TonB-dependent receptor, beta-barrel domain"/>
    <property type="match status" value="1"/>
</dbReference>
<keyword evidence="6 7" id="KW-0998">Cell outer membrane</keyword>
<dbReference type="Pfam" id="PF13715">
    <property type="entry name" value="CarbopepD_reg_2"/>
    <property type="match status" value="1"/>
</dbReference>
<dbReference type="InterPro" id="IPR012910">
    <property type="entry name" value="Plug_dom"/>
</dbReference>
<dbReference type="InterPro" id="IPR023996">
    <property type="entry name" value="TonB-dep_OMP_SusC/RagA"/>
</dbReference>
<dbReference type="SUPFAM" id="SSF56935">
    <property type="entry name" value="Porins"/>
    <property type="match status" value="1"/>
</dbReference>
<dbReference type="InterPro" id="IPR011662">
    <property type="entry name" value="Secretin/TonB_short_N"/>
</dbReference>
<evidence type="ECO:0000313" key="9">
    <source>
        <dbReference type="EMBL" id="AWO02067.1"/>
    </source>
</evidence>
<evidence type="ECO:0000256" key="6">
    <source>
        <dbReference type="ARBA" id="ARBA00023237"/>
    </source>
</evidence>
<dbReference type="InterPro" id="IPR023997">
    <property type="entry name" value="TonB-dep_OMP_SusC/RagA_CS"/>
</dbReference>
<dbReference type="Gene3D" id="2.170.130.10">
    <property type="entry name" value="TonB-dependent receptor, plug domain"/>
    <property type="match status" value="1"/>
</dbReference>
<evidence type="ECO:0000256" key="2">
    <source>
        <dbReference type="ARBA" id="ARBA00022448"/>
    </source>
</evidence>
<name>A0ABM6WDQ3_9BACT</name>
<evidence type="ECO:0000256" key="5">
    <source>
        <dbReference type="ARBA" id="ARBA00023136"/>
    </source>
</evidence>
<dbReference type="InterPro" id="IPR039426">
    <property type="entry name" value="TonB-dep_rcpt-like"/>
</dbReference>
<dbReference type="SUPFAM" id="SSF49464">
    <property type="entry name" value="Carboxypeptidase regulatory domain-like"/>
    <property type="match status" value="1"/>
</dbReference>